<dbReference type="KEGG" id="dfg:B0537_04445"/>
<protein>
    <submittedName>
        <fullName evidence="2">Type I-B CRISPR-associated protein Cas5</fullName>
    </submittedName>
</protein>
<dbReference type="EMBL" id="CP019698">
    <property type="protein sequence ID" value="AQS58404.1"/>
    <property type="molecule type" value="Genomic_DNA"/>
</dbReference>
<dbReference type="OrthoDB" id="1805474at2"/>
<dbReference type="Gene3D" id="3.30.70.2660">
    <property type="match status" value="1"/>
</dbReference>
<organism evidence="2 3">
    <name type="scientific">Desulforamulus ferrireducens</name>
    <dbReference type="NCBI Taxonomy" id="1833852"/>
    <lineage>
        <taxon>Bacteria</taxon>
        <taxon>Bacillati</taxon>
        <taxon>Bacillota</taxon>
        <taxon>Clostridia</taxon>
        <taxon>Eubacteriales</taxon>
        <taxon>Peptococcaceae</taxon>
        <taxon>Desulforamulus</taxon>
    </lineage>
</organism>
<reference evidence="2 3" key="1">
    <citation type="journal article" date="2016" name="Int. J. Syst. Evol. Microbiol.">
        <title>Desulfotomaculum ferrireducens sp. nov., a moderately thermophilic sulfate-reducing and dissimilatory Fe(III)-reducing bacterium isolated from compost.</title>
        <authorList>
            <person name="Yang G."/>
            <person name="Guo J."/>
            <person name="Zhuang L."/>
            <person name="Yuan Y."/>
            <person name="Zhou S."/>
        </authorList>
    </citation>
    <scope>NUCLEOTIDE SEQUENCE [LARGE SCALE GENOMIC DNA]</scope>
    <source>
        <strain evidence="2 3">GSS09</strain>
    </source>
</reference>
<dbReference type="InterPro" id="IPR013422">
    <property type="entry name" value="CRISPR-assoc_prot_Cas5_N"/>
</dbReference>
<keyword evidence="1" id="KW-0051">Antiviral defense</keyword>
<dbReference type="InterPro" id="IPR013421">
    <property type="entry name" value="CRISPR-assoc_prot_Cas5_HALMA"/>
</dbReference>
<sequence length="236" mass="26607">MATVFEASGIIAMFRRPYTTTSSVSYPLPTPTAVAGLLAAIIGLDNGSGDQGFAANYWPALKGTRIAIQILAPLKWHSATLNFWNLKEPQKNPHIQVKHQFISRPRYRFYVQGGIEEALTQHLSKGTFVYTPYLGVAYALADIKYCGNYPWQPLEPQQVDVVTVVPHTPGLEMDILASGGAFRERIPYRLEQDRSLVETLPIIYQTDPRKKLRLLKWGELDVTRCGEDIVTWFPAW</sequence>
<evidence type="ECO:0000256" key="1">
    <source>
        <dbReference type="ARBA" id="ARBA00023118"/>
    </source>
</evidence>
<dbReference type="AlphaFoldDB" id="A0A1S6IUJ5"/>
<evidence type="ECO:0000313" key="3">
    <source>
        <dbReference type="Proteomes" id="UP000189464"/>
    </source>
</evidence>
<evidence type="ECO:0000313" key="2">
    <source>
        <dbReference type="EMBL" id="AQS58404.1"/>
    </source>
</evidence>
<name>A0A1S6IUJ5_9FIRM</name>
<dbReference type="GO" id="GO:0043571">
    <property type="term" value="P:maintenance of CRISPR repeat elements"/>
    <property type="evidence" value="ECO:0007669"/>
    <property type="project" value="InterPro"/>
</dbReference>
<accession>A0A1S6IUJ5</accession>
<dbReference type="Pfam" id="PF09704">
    <property type="entry name" value="Cas_Cas5d"/>
    <property type="match status" value="1"/>
</dbReference>
<dbReference type="NCBIfam" id="TIGR02592">
    <property type="entry name" value="cas_Cas5h"/>
    <property type="match status" value="1"/>
</dbReference>
<dbReference type="Proteomes" id="UP000189464">
    <property type="component" value="Chromosome"/>
</dbReference>
<keyword evidence="3" id="KW-1185">Reference proteome</keyword>
<dbReference type="RefSeq" id="WP_077713368.1">
    <property type="nucleotide sequence ID" value="NZ_CP019698.1"/>
</dbReference>
<dbReference type="InterPro" id="IPR021124">
    <property type="entry name" value="CRISPR-assoc_prot_Cas5"/>
</dbReference>
<dbReference type="NCBIfam" id="TIGR02593">
    <property type="entry name" value="CRISPR_cas5"/>
    <property type="match status" value="1"/>
</dbReference>
<dbReference type="GO" id="GO:0051607">
    <property type="term" value="P:defense response to virus"/>
    <property type="evidence" value="ECO:0007669"/>
    <property type="project" value="UniProtKB-KW"/>
</dbReference>
<dbReference type="STRING" id="1833852.B0537_04445"/>
<gene>
    <name evidence="2" type="ORF">B0537_04445</name>
</gene>
<proteinExistence type="predicted"/>